<proteinExistence type="predicted"/>
<reference evidence="1 2" key="1">
    <citation type="submission" date="2020-07" db="EMBL/GenBank/DDBJ databases">
        <title>Sequencing the genomes of 1000 actinobacteria strains.</title>
        <authorList>
            <person name="Klenk H.-P."/>
        </authorList>
    </citation>
    <scope>NUCLEOTIDE SEQUENCE [LARGE SCALE GENOMIC DNA]</scope>
    <source>
        <strain evidence="1 2">DSM 18448</strain>
    </source>
</reference>
<dbReference type="AlphaFoldDB" id="A0A852ZFK9"/>
<dbReference type="RefSeq" id="WP_179789234.1">
    <property type="nucleotide sequence ID" value="NZ_BAAARR010000001.1"/>
</dbReference>
<dbReference type="EMBL" id="JACBZH010000001">
    <property type="protein sequence ID" value="NYH91694.1"/>
    <property type="molecule type" value="Genomic_DNA"/>
</dbReference>
<accession>A0A852ZFK9</accession>
<organism evidence="1 2">
    <name type="scientific">Actinopolymorpha rutila</name>
    <dbReference type="NCBI Taxonomy" id="446787"/>
    <lineage>
        <taxon>Bacteria</taxon>
        <taxon>Bacillati</taxon>
        <taxon>Actinomycetota</taxon>
        <taxon>Actinomycetes</taxon>
        <taxon>Propionibacteriales</taxon>
        <taxon>Actinopolymorphaceae</taxon>
        <taxon>Actinopolymorpha</taxon>
    </lineage>
</organism>
<evidence type="ECO:0008006" key="3">
    <source>
        <dbReference type="Google" id="ProtNLM"/>
    </source>
</evidence>
<protein>
    <recommendedName>
        <fullName evidence="3">Excreted virulence factor EspC, type VII ESX diderm</fullName>
    </recommendedName>
</protein>
<sequence>MSLTVVPDDLDDFARLLRRAGDDAEAIHAHARRYGAISLSSRGLIALVKDCHQEFYHPLCNQLGELARLFENAEKQVRLAASRYRSTDLEAAQRLDGALPPTRR</sequence>
<evidence type="ECO:0000313" key="2">
    <source>
        <dbReference type="Proteomes" id="UP000579605"/>
    </source>
</evidence>
<keyword evidence="2" id="KW-1185">Reference proteome</keyword>
<name>A0A852ZFK9_9ACTN</name>
<comment type="caution">
    <text evidence="1">The sequence shown here is derived from an EMBL/GenBank/DDBJ whole genome shotgun (WGS) entry which is preliminary data.</text>
</comment>
<gene>
    <name evidence="1" type="ORF">F4554_004332</name>
</gene>
<dbReference type="Proteomes" id="UP000579605">
    <property type="component" value="Unassembled WGS sequence"/>
</dbReference>
<evidence type="ECO:0000313" key="1">
    <source>
        <dbReference type="EMBL" id="NYH91694.1"/>
    </source>
</evidence>